<accession>A0A3S3ACU4</accession>
<evidence type="ECO:0000313" key="3">
    <source>
        <dbReference type="Proteomes" id="UP000286208"/>
    </source>
</evidence>
<keyword evidence="3" id="KW-1185">Reference proteome</keyword>
<feature type="compositionally biased region" description="Acidic residues" evidence="1">
    <location>
        <begin position="50"/>
        <end position="72"/>
    </location>
</feature>
<proteinExistence type="predicted"/>
<reference evidence="2 3" key="1">
    <citation type="submission" date="2018-11" db="EMBL/GenBank/DDBJ databases">
        <title>Rhodococcus spongicola sp. nov. and Rhodococcus xishaensis sp. nov. from marine sponges.</title>
        <authorList>
            <person name="Li L."/>
            <person name="Lin H.W."/>
        </authorList>
    </citation>
    <scope>NUCLEOTIDE SEQUENCE [LARGE SCALE GENOMIC DNA]</scope>
    <source>
        <strain evidence="2 3">CCTCC AB2014297</strain>
    </source>
</reference>
<dbReference type="Proteomes" id="UP000286208">
    <property type="component" value="Unassembled WGS sequence"/>
</dbReference>
<feature type="compositionally biased region" description="Acidic residues" evidence="1">
    <location>
        <begin position="99"/>
        <end position="111"/>
    </location>
</feature>
<sequence length="111" mass="11724">MTDPDASLWQALGLSVDDALDQVPDDVWASAVRHAVDPSTPEVDTALVPEMDDSTPDEFDGDDDLTSLLDDDPSVHHDGHDTDHHGGLDDDAFISGCPDDGDGIDLDDGGI</sequence>
<feature type="compositionally biased region" description="Basic and acidic residues" evidence="1">
    <location>
        <begin position="73"/>
        <end position="88"/>
    </location>
</feature>
<dbReference type="EMBL" id="RKLP01000013">
    <property type="protein sequence ID" value="RVW07248.1"/>
    <property type="molecule type" value="Genomic_DNA"/>
</dbReference>
<evidence type="ECO:0000256" key="1">
    <source>
        <dbReference type="SAM" id="MobiDB-lite"/>
    </source>
</evidence>
<dbReference type="AlphaFoldDB" id="A0A3S3ACU4"/>
<dbReference type="RefSeq" id="WP_127918244.1">
    <property type="nucleotide sequence ID" value="NZ_RKLP01000013.1"/>
</dbReference>
<feature type="region of interest" description="Disordered" evidence="1">
    <location>
        <begin position="39"/>
        <end position="111"/>
    </location>
</feature>
<organism evidence="2 3">
    <name type="scientific">Prescottella agglutinans</name>
    <dbReference type="NCBI Taxonomy" id="1644129"/>
    <lineage>
        <taxon>Bacteria</taxon>
        <taxon>Bacillati</taxon>
        <taxon>Actinomycetota</taxon>
        <taxon>Actinomycetes</taxon>
        <taxon>Mycobacteriales</taxon>
        <taxon>Nocardiaceae</taxon>
        <taxon>Prescottella</taxon>
    </lineage>
</organism>
<evidence type="ECO:0000313" key="2">
    <source>
        <dbReference type="EMBL" id="RVW07248.1"/>
    </source>
</evidence>
<protein>
    <submittedName>
        <fullName evidence="2">Uncharacterized protein</fullName>
    </submittedName>
</protein>
<comment type="caution">
    <text evidence="2">The sequence shown here is derived from an EMBL/GenBank/DDBJ whole genome shotgun (WGS) entry which is preliminary data.</text>
</comment>
<gene>
    <name evidence="2" type="ORF">EGT67_22060</name>
</gene>
<name>A0A3S3ACU4_9NOCA</name>